<evidence type="ECO:0000259" key="14">
    <source>
        <dbReference type="Pfam" id="PF22614"/>
    </source>
</evidence>
<dbReference type="GO" id="GO:0016020">
    <property type="term" value="C:membrane"/>
    <property type="evidence" value="ECO:0007669"/>
    <property type="project" value="UniProtKB-SubCell"/>
</dbReference>
<dbReference type="SUPFAM" id="SSF81324">
    <property type="entry name" value="Voltage-gated potassium channels"/>
    <property type="match status" value="1"/>
</dbReference>
<keyword evidence="3" id="KW-0633">Potassium transport</keyword>
<dbReference type="PANTHER" id="PTHR10027:SF10">
    <property type="entry name" value="SLOWPOKE 2, ISOFORM D"/>
    <property type="match status" value="1"/>
</dbReference>
<feature type="transmembrane region" description="Helical" evidence="12">
    <location>
        <begin position="165"/>
        <end position="185"/>
    </location>
</feature>
<accession>A0A1Y1WAT1</accession>
<keyword evidence="10" id="KW-0407">Ion channel</keyword>
<feature type="compositionally biased region" description="Basic and acidic residues" evidence="11">
    <location>
        <begin position="771"/>
        <end position="788"/>
    </location>
</feature>
<keyword evidence="9 12" id="KW-0472">Membrane</keyword>
<comment type="subcellular location">
    <subcellularLocation>
        <location evidence="1">Membrane</location>
        <topology evidence="1">Multi-pass membrane protein</topology>
    </subcellularLocation>
</comment>
<reference evidence="15 16" key="1">
    <citation type="submission" date="2016-07" db="EMBL/GenBank/DDBJ databases">
        <title>Pervasive Adenine N6-methylation of Active Genes in Fungi.</title>
        <authorList>
            <consortium name="DOE Joint Genome Institute"/>
            <person name="Mondo S.J."/>
            <person name="Dannebaum R.O."/>
            <person name="Kuo R.C."/>
            <person name="Labutti K."/>
            <person name="Haridas S."/>
            <person name="Kuo A."/>
            <person name="Salamov A."/>
            <person name="Ahrendt S.R."/>
            <person name="Lipzen A."/>
            <person name="Sullivan W."/>
            <person name="Andreopoulos W.B."/>
            <person name="Clum A."/>
            <person name="Lindquist E."/>
            <person name="Daum C."/>
            <person name="Ramamoorthy G.K."/>
            <person name="Gryganskyi A."/>
            <person name="Culley D."/>
            <person name="Magnuson J.K."/>
            <person name="James T.Y."/>
            <person name="O'Malley M.A."/>
            <person name="Stajich J.E."/>
            <person name="Spatafora J.W."/>
            <person name="Visel A."/>
            <person name="Grigoriev I.V."/>
        </authorList>
    </citation>
    <scope>NUCLEOTIDE SEQUENCE [LARGE SCALE GENOMIC DNA]</scope>
    <source>
        <strain evidence="15 16">ATCC 12442</strain>
    </source>
</reference>
<evidence type="ECO:0000256" key="12">
    <source>
        <dbReference type="SAM" id="Phobius"/>
    </source>
</evidence>
<dbReference type="Pfam" id="PF22614">
    <property type="entry name" value="Slo-like_RCK"/>
    <property type="match status" value="2"/>
</dbReference>
<dbReference type="EMBL" id="MCFD01000005">
    <property type="protein sequence ID" value="ORX70542.1"/>
    <property type="molecule type" value="Genomic_DNA"/>
</dbReference>
<feature type="transmembrane region" description="Helical" evidence="12">
    <location>
        <begin position="225"/>
        <end position="243"/>
    </location>
</feature>
<evidence type="ECO:0000256" key="5">
    <source>
        <dbReference type="ARBA" id="ARBA00022826"/>
    </source>
</evidence>
<feature type="compositionally biased region" description="Low complexity" evidence="11">
    <location>
        <begin position="23"/>
        <end position="45"/>
    </location>
</feature>
<dbReference type="GeneID" id="63806371"/>
<keyword evidence="8" id="KW-0406">Ion transport</keyword>
<feature type="transmembrane region" description="Helical" evidence="12">
    <location>
        <begin position="302"/>
        <end position="320"/>
    </location>
</feature>
<keyword evidence="4 12" id="KW-0812">Transmembrane</keyword>
<evidence type="ECO:0000256" key="1">
    <source>
        <dbReference type="ARBA" id="ARBA00004141"/>
    </source>
</evidence>
<feature type="transmembrane region" description="Helical" evidence="12">
    <location>
        <begin position="197"/>
        <end position="218"/>
    </location>
</feature>
<feature type="region of interest" description="Disordered" evidence="11">
    <location>
        <begin position="1"/>
        <end position="61"/>
    </location>
</feature>
<keyword evidence="2" id="KW-0813">Transport</keyword>
<dbReference type="PANTHER" id="PTHR10027">
    <property type="entry name" value="CALCIUM-ACTIVATED POTASSIUM CHANNEL ALPHA CHAIN"/>
    <property type="match status" value="1"/>
</dbReference>
<proteinExistence type="predicted"/>
<feature type="domain" description="RCK N-terminal" evidence="14">
    <location>
        <begin position="929"/>
        <end position="997"/>
    </location>
</feature>
<dbReference type="AlphaFoldDB" id="A0A1Y1WAT1"/>
<keyword evidence="16" id="KW-1185">Reference proteome</keyword>
<evidence type="ECO:0000259" key="13">
    <source>
        <dbReference type="Pfam" id="PF03493"/>
    </source>
</evidence>
<dbReference type="OrthoDB" id="297496at2759"/>
<evidence type="ECO:0000256" key="11">
    <source>
        <dbReference type="SAM" id="MobiDB-lite"/>
    </source>
</evidence>
<evidence type="ECO:0000256" key="2">
    <source>
        <dbReference type="ARBA" id="ARBA00022448"/>
    </source>
</evidence>
<keyword evidence="5" id="KW-0631">Potassium channel</keyword>
<feature type="domain" description="Calcium-activated potassium channel BK alpha subunit" evidence="13">
    <location>
        <begin position="515"/>
        <end position="611"/>
    </location>
</feature>
<name>A0A1Y1WAT1_9FUNG</name>
<dbReference type="Pfam" id="PF03493">
    <property type="entry name" value="BK_channel_a"/>
    <property type="match status" value="1"/>
</dbReference>
<gene>
    <name evidence="15" type="ORF">DL89DRAFT_283136</name>
</gene>
<evidence type="ECO:0000256" key="3">
    <source>
        <dbReference type="ARBA" id="ARBA00022538"/>
    </source>
</evidence>
<dbReference type="Proteomes" id="UP000193922">
    <property type="component" value="Unassembled WGS sequence"/>
</dbReference>
<evidence type="ECO:0000256" key="7">
    <source>
        <dbReference type="ARBA" id="ARBA00022989"/>
    </source>
</evidence>
<sequence length="1212" mass="132595">MSQRPSTARGGGRRRRQGGGFSTGRTLQASVSSSTYRRRSTAATRQNDTFARSLQAPPQADTASVDYDLDDLFAEDEEPVVVSRSATENLATAKLNALTMQRTDVYGNAQPTPTLRQMIGFFLDTSAVGRRWDQLDALLNFALCAIHVYGTTKLRKGHLEVPDHALYAEAGLGLLLLLQFLPRYLLAPDPLEYLRSLFSVITLITAFTPMAVVGNIYLDPSVKDTFMSAGVWVFLYPVVFWRLQPALLRCLVPIKNVYHMSPMMRNVMRALTTVFTTVLAITVLTHTMVYMQNKDKNGEIQGFDEAFFFIAVSAITGLSSDIEPDTWFTRTIVLFVMFIGIFWLPPRVSEMLSLWQDRSPWPAQFEAESNQSHVLLIGDLHYTTLFEFLREFFCEDHGFTTVNTVVVVMSETRPSKEIAELLTDPSYVNRVKFVLGSPTSFAQLSRVQADRAQAIFLLSSKAAGADAEKEDAAKVMIALAIRKFLRTRGDAKRPVPIYAQVLLPETTLHLDYLTDHVICIEELRQGLLAQSVMVPGVASLLQLLTTSIPDNTTHQLVRAAQRSKQEWLAEYASSMAHEIYGTKLAAIFVGQKFHKVAQTIFTRTGATLFGLHTSDDHILISPRDYEIKGDETGFVIASDSLVSAEIAYLQEEATVDVVSDGEDEQAALIPGISVSTAKDAAKPLAGSPLQKAAVMADTAMKSKVPFGKNVMDTLVVDVLESSAAEESDHGSVRSGKSVVSQHVEDLIDLGHSGKLGQLVGDLAHITVGTEDAAKGKEPEEAKSDEPKTTKRAPLLFDPALQKPTDESDQPKADAPPALAPTKTLKGTLLGASSATLLSKPATPVTPTADGLPGDLSGHLVVCDTSGEFPSNIVYLVSCIRAAAADEMTTTAEEPAAAQPSNRFATLYEQISRSYNLPVAEQAEQKPGFSNNLPIVILSPASPSGAQTEDLKRFGNIYLVEGSPLSRADLARVRIHTARSGIVLANREESLSAAADASKNASLASSDTSATATADAPALLSVLNIEALTYTNDEFFLSVEFIHRENMQFVGDTETIRINEVYAQAFLRPSFMAGRVYAPVMLDTLICQAYYNEFIPDLMQRLIFSHGNVVHALGTAKLQAAGIEGLVYEEGQGVEDSGHVFQVSVPERFYGRTYASLFAYCCFKHAAVPIGLYRTVTYHRQPLWYVMPNPSPKSILREDDRVYVIAATRPVLQ</sequence>
<keyword evidence="7 12" id="KW-1133">Transmembrane helix</keyword>
<comment type="caution">
    <text evidence="15">The sequence shown here is derived from an EMBL/GenBank/DDBJ whole genome shotgun (WGS) entry which is preliminary data.</text>
</comment>
<dbReference type="InterPro" id="IPR047871">
    <property type="entry name" value="K_chnl_Slo-like"/>
</dbReference>
<dbReference type="Gene3D" id="1.10.287.70">
    <property type="match status" value="1"/>
</dbReference>
<evidence type="ECO:0000256" key="6">
    <source>
        <dbReference type="ARBA" id="ARBA00022958"/>
    </source>
</evidence>
<protein>
    <submittedName>
        <fullName evidence="15">Uncharacterized protein</fullName>
    </submittedName>
</protein>
<evidence type="ECO:0000256" key="4">
    <source>
        <dbReference type="ARBA" id="ARBA00022692"/>
    </source>
</evidence>
<evidence type="ECO:0000256" key="10">
    <source>
        <dbReference type="ARBA" id="ARBA00023303"/>
    </source>
</evidence>
<dbReference type="RefSeq" id="XP_040744121.1">
    <property type="nucleotide sequence ID" value="XM_040889723.1"/>
</dbReference>
<evidence type="ECO:0000313" key="16">
    <source>
        <dbReference type="Proteomes" id="UP000193922"/>
    </source>
</evidence>
<feature type="region of interest" description="Disordered" evidence="11">
    <location>
        <begin position="769"/>
        <end position="821"/>
    </location>
</feature>
<dbReference type="InterPro" id="IPR003929">
    <property type="entry name" value="K_chnl_BK_asu"/>
</dbReference>
<dbReference type="InterPro" id="IPR003148">
    <property type="entry name" value="RCK_N"/>
</dbReference>
<feature type="transmembrane region" description="Helical" evidence="12">
    <location>
        <begin position="270"/>
        <end position="290"/>
    </location>
</feature>
<evidence type="ECO:0000313" key="15">
    <source>
        <dbReference type="EMBL" id="ORX70542.1"/>
    </source>
</evidence>
<feature type="domain" description="RCK N-terminal" evidence="14">
    <location>
        <begin position="370"/>
        <end position="488"/>
    </location>
</feature>
<dbReference type="Gene3D" id="3.40.50.720">
    <property type="entry name" value="NAD(P)-binding Rossmann-like Domain"/>
    <property type="match status" value="1"/>
</dbReference>
<evidence type="ECO:0000256" key="8">
    <source>
        <dbReference type="ARBA" id="ARBA00023065"/>
    </source>
</evidence>
<dbReference type="GO" id="GO:0005267">
    <property type="term" value="F:potassium channel activity"/>
    <property type="evidence" value="ECO:0007669"/>
    <property type="project" value="UniProtKB-KW"/>
</dbReference>
<feature type="transmembrane region" description="Helical" evidence="12">
    <location>
        <begin position="326"/>
        <end position="344"/>
    </location>
</feature>
<keyword evidence="6" id="KW-0630">Potassium</keyword>
<dbReference type="STRING" id="61395.A0A1Y1WAT1"/>
<organism evidence="15 16">
    <name type="scientific">Linderina pennispora</name>
    <dbReference type="NCBI Taxonomy" id="61395"/>
    <lineage>
        <taxon>Eukaryota</taxon>
        <taxon>Fungi</taxon>
        <taxon>Fungi incertae sedis</taxon>
        <taxon>Zoopagomycota</taxon>
        <taxon>Kickxellomycotina</taxon>
        <taxon>Kickxellomycetes</taxon>
        <taxon>Kickxellales</taxon>
        <taxon>Kickxellaceae</taxon>
        <taxon>Linderina</taxon>
    </lineage>
</organism>
<evidence type="ECO:0000256" key="9">
    <source>
        <dbReference type="ARBA" id="ARBA00023136"/>
    </source>
</evidence>